<protein>
    <recommendedName>
        <fullName evidence="2">SGNH hydrolase-type esterase domain-containing protein</fullName>
    </recommendedName>
</protein>
<reference evidence="3 4" key="1">
    <citation type="journal article" date="2018" name="Genome Announc.">
        <title>Draft Genome Sequence of "Candidatus Phycosocius bacilliformis," an Alphaproteobacterial Ectosymbiont of the Hydrocarbon-Producing Green Alga Botryococcus braunii.</title>
        <authorList>
            <person name="Tanabe Y."/>
            <person name="Yamaguchi H."/>
            <person name="Watanabe M.M."/>
        </authorList>
    </citation>
    <scope>NUCLEOTIDE SEQUENCE [LARGE SCALE GENOMIC DNA]</scope>
    <source>
        <strain evidence="3 4">BOTRYCO-2</strain>
    </source>
</reference>
<keyword evidence="4" id="KW-1185">Reference proteome</keyword>
<organism evidence="3 4">
    <name type="scientific">Candidatus Phycosocius bacilliformis</name>
    <dbReference type="NCBI Taxonomy" id="1445552"/>
    <lineage>
        <taxon>Bacteria</taxon>
        <taxon>Pseudomonadati</taxon>
        <taxon>Pseudomonadota</taxon>
        <taxon>Alphaproteobacteria</taxon>
        <taxon>Caulobacterales</taxon>
        <taxon>Caulobacterales incertae sedis</taxon>
        <taxon>Candidatus Phycosocius</taxon>
    </lineage>
</organism>
<dbReference type="Pfam" id="PF13472">
    <property type="entry name" value="Lipase_GDSL_2"/>
    <property type="match status" value="1"/>
</dbReference>
<dbReference type="PANTHER" id="PTHR30383:SF5">
    <property type="entry name" value="SGNH HYDROLASE-TYPE ESTERASE DOMAIN-CONTAINING PROTEIN"/>
    <property type="match status" value="1"/>
</dbReference>
<dbReference type="Proteomes" id="UP000245086">
    <property type="component" value="Unassembled WGS sequence"/>
</dbReference>
<dbReference type="PANTHER" id="PTHR30383">
    <property type="entry name" value="THIOESTERASE 1/PROTEASE 1/LYSOPHOSPHOLIPASE L1"/>
    <property type="match status" value="1"/>
</dbReference>
<feature type="domain" description="SGNH hydrolase-type esterase" evidence="2">
    <location>
        <begin position="64"/>
        <end position="254"/>
    </location>
</feature>
<sequence length="273" mass="30211">MTRWICRTWLAALAIAGCAAVVPAQAQFKSTHAEARVEYWQARLATMEAQLADPRGLSDVKLVFLGDSITDFFLMGENLWFPGVRNGRAVWDESFSGQDPALKALNLGISGDRLEHMLYRIAPKADGGLGQLDHETLKPDYVIILAGINNSWASENPADASIAAGVMALVRAVHARQPKARIILQSLMPTQEQARTRDIVIPVNQSLKAFAELDAQKSYLTYLDLYPHFLLPDNTQNPALFYDGLHPSEAGYRVWRDVLLAALSADRARRAAR</sequence>
<name>A0A2P2E8H8_9PROT</name>
<dbReference type="InterPro" id="IPR013830">
    <property type="entry name" value="SGNH_hydro"/>
</dbReference>
<evidence type="ECO:0000313" key="3">
    <source>
        <dbReference type="EMBL" id="GBF57369.1"/>
    </source>
</evidence>
<dbReference type="OrthoDB" id="9794725at2"/>
<comment type="caution">
    <text evidence="3">The sequence shown here is derived from an EMBL/GenBank/DDBJ whole genome shotgun (WGS) entry which is preliminary data.</text>
</comment>
<feature type="signal peptide" evidence="1">
    <location>
        <begin position="1"/>
        <end position="26"/>
    </location>
</feature>
<keyword evidence="1" id="KW-0732">Signal</keyword>
<dbReference type="EMBL" id="BFBR01000002">
    <property type="protein sequence ID" value="GBF57369.1"/>
    <property type="molecule type" value="Genomic_DNA"/>
</dbReference>
<dbReference type="Gene3D" id="3.40.50.1110">
    <property type="entry name" value="SGNH hydrolase"/>
    <property type="match status" value="1"/>
</dbReference>
<dbReference type="SUPFAM" id="SSF52266">
    <property type="entry name" value="SGNH hydrolase"/>
    <property type="match status" value="1"/>
</dbReference>
<dbReference type="InterPro" id="IPR036514">
    <property type="entry name" value="SGNH_hydro_sf"/>
</dbReference>
<evidence type="ECO:0000313" key="4">
    <source>
        <dbReference type="Proteomes" id="UP000245086"/>
    </source>
</evidence>
<accession>A0A2P2E8H8</accession>
<gene>
    <name evidence="3" type="ORF">PbB2_01035</name>
</gene>
<feature type="chain" id="PRO_5015161738" description="SGNH hydrolase-type esterase domain-containing protein" evidence="1">
    <location>
        <begin position="27"/>
        <end position="273"/>
    </location>
</feature>
<dbReference type="RefSeq" id="WP_133245723.1">
    <property type="nucleotide sequence ID" value="NZ_BFBR01000002.1"/>
</dbReference>
<dbReference type="AlphaFoldDB" id="A0A2P2E8H8"/>
<evidence type="ECO:0000256" key="1">
    <source>
        <dbReference type="SAM" id="SignalP"/>
    </source>
</evidence>
<dbReference type="GO" id="GO:0004622">
    <property type="term" value="F:phosphatidylcholine lysophospholipase activity"/>
    <property type="evidence" value="ECO:0007669"/>
    <property type="project" value="TreeGrafter"/>
</dbReference>
<dbReference type="InterPro" id="IPR051532">
    <property type="entry name" value="Ester_Hydrolysis_Enzymes"/>
</dbReference>
<proteinExistence type="predicted"/>
<dbReference type="PROSITE" id="PS51257">
    <property type="entry name" value="PROKAR_LIPOPROTEIN"/>
    <property type="match status" value="1"/>
</dbReference>
<evidence type="ECO:0000259" key="2">
    <source>
        <dbReference type="Pfam" id="PF13472"/>
    </source>
</evidence>